<dbReference type="GO" id="GO:0055085">
    <property type="term" value="P:transmembrane transport"/>
    <property type="evidence" value="ECO:0007669"/>
    <property type="project" value="InterPro"/>
</dbReference>
<accession>A0A6B8RGX9</accession>
<dbReference type="KEGG" id="ppsc:EHS13_07830"/>
<dbReference type="EMBL" id="CP034235">
    <property type="protein sequence ID" value="QGQ94792.1"/>
    <property type="molecule type" value="Genomic_DNA"/>
</dbReference>
<feature type="transmembrane region" description="Helical" evidence="7">
    <location>
        <begin position="167"/>
        <end position="186"/>
    </location>
</feature>
<gene>
    <name evidence="9" type="ORF">EHS13_07830</name>
</gene>
<dbReference type="InterPro" id="IPR051393">
    <property type="entry name" value="ABC_transporter_permease"/>
</dbReference>
<evidence type="ECO:0000313" key="10">
    <source>
        <dbReference type="Proteomes" id="UP000426246"/>
    </source>
</evidence>
<dbReference type="PANTHER" id="PTHR30193">
    <property type="entry name" value="ABC TRANSPORTER PERMEASE PROTEIN"/>
    <property type="match status" value="1"/>
</dbReference>
<dbReference type="Proteomes" id="UP000426246">
    <property type="component" value="Chromosome"/>
</dbReference>
<evidence type="ECO:0000256" key="1">
    <source>
        <dbReference type="ARBA" id="ARBA00004651"/>
    </source>
</evidence>
<dbReference type="OrthoDB" id="145927at2"/>
<dbReference type="PROSITE" id="PS50928">
    <property type="entry name" value="ABC_TM1"/>
    <property type="match status" value="1"/>
</dbReference>
<proteinExistence type="inferred from homology"/>
<dbReference type="Pfam" id="PF00528">
    <property type="entry name" value="BPD_transp_1"/>
    <property type="match status" value="1"/>
</dbReference>
<keyword evidence="2 7" id="KW-0813">Transport</keyword>
<feature type="transmembrane region" description="Helical" evidence="7">
    <location>
        <begin position="12"/>
        <end position="32"/>
    </location>
</feature>
<sequence>MNLSYSTQKKLVLFTFILIPLTLLLTFTYYPAMNLLYLSTTSWNGMDPVKTFVGLDNYKELFSNYELLKIFSHNSAYLLAGVIQVTLALYLAVILNTRLRCRNIYKVIIFLPVIMNGVAIAFMFAFLYNPEFGALNTLISKIGLEQYRVNWLGNPDLVNFSLAFINIWRSTGFTMVIFIGALQSIPKDIYEAAQIDGASFFQSFRHITLPSILIIIELNMFLTVTGAIEAFDLPFVLTRGGPLGHSETFVTKTMKVAFEFENFGLASAMGIVLLVIVATFVFLQRRLILGRRE</sequence>
<comment type="subcellular location">
    <subcellularLocation>
        <location evidence="1 7">Cell membrane</location>
        <topology evidence="1 7">Multi-pass membrane protein</topology>
    </subcellularLocation>
</comment>
<keyword evidence="6 7" id="KW-0472">Membrane</keyword>
<evidence type="ECO:0000259" key="8">
    <source>
        <dbReference type="PROSITE" id="PS50928"/>
    </source>
</evidence>
<keyword evidence="3" id="KW-1003">Cell membrane</keyword>
<feature type="transmembrane region" description="Helical" evidence="7">
    <location>
        <begin position="207"/>
        <end position="228"/>
    </location>
</feature>
<feature type="domain" description="ABC transmembrane type-1" evidence="8">
    <location>
        <begin position="70"/>
        <end position="284"/>
    </location>
</feature>
<evidence type="ECO:0000256" key="6">
    <source>
        <dbReference type="ARBA" id="ARBA00023136"/>
    </source>
</evidence>
<dbReference type="GO" id="GO:0005886">
    <property type="term" value="C:plasma membrane"/>
    <property type="evidence" value="ECO:0007669"/>
    <property type="project" value="UniProtKB-SubCell"/>
</dbReference>
<feature type="transmembrane region" description="Helical" evidence="7">
    <location>
        <begin position="263"/>
        <end position="283"/>
    </location>
</feature>
<organism evidence="9 10">
    <name type="scientific">Paenibacillus psychroresistens</name>
    <dbReference type="NCBI Taxonomy" id="1778678"/>
    <lineage>
        <taxon>Bacteria</taxon>
        <taxon>Bacillati</taxon>
        <taxon>Bacillota</taxon>
        <taxon>Bacilli</taxon>
        <taxon>Bacillales</taxon>
        <taxon>Paenibacillaceae</taxon>
        <taxon>Paenibacillus</taxon>
    </lineage>
</organism>
<evidence type="ECO:0000256" key="2">
    <source>
        <dbReference type="ARBA" id="ARBA00022448"/>
    </source>
</evidence>
<evidence type="ECO:0000256" key="5">
    <source>
        <dbReference type="ARBA" id="ARBA00022989"/>
    </source>
</evidence>
<dbReference type="InterPro" id="IPR000515">
    <property type="entry name" value="MetI-like"/>
</dbReference>
<dbReference type="Gene3D" id="1.10.3720.10">
    <property type="entry name" value="MetI-like"/>
    <property type="match status" value="1"/>
</dbReference>
<evidence type="ECO:0000313" key="9">
    <source>
        <dbReference type="EMBL" id="QGQ94792.1"/>
    </source>
</evidence>
<comment type="similarity">
    <text evidence="7">Belongs to the binding-protein-dependent transport system permease family.</text>
</comment>
<feature type="transmembrane region" description="Helical" evidence="7">
    <location>
        <begin position="107"/>
        <end position="128"/>
    </location>
</feature>
<dbReference type="InterPro" id="IPR035906">
    <property type="entry name" value="MetI-like_sf"/>
</dbReference>
<evidence type="ECO:0000256" key="4">
    <source>
        <dbReference type="ARBA" id="ARBA00022692"/>
    </source>
</evidence>
<dbReference type="AlphaFoldDB" id="A0A6B8RGX9"/>
<dbReference type="PANTHER" id="PTHR30193:SF37">
    <property type="entry name" value="INNER MEMBRANE ABC TRANSPORTER PERMEASE PROTEIN YCJO"/>
    <property type="match status" value="1"/>
</dbReference>
<name>A0A6B8RGX9_9BACL</name>
<evidence type="ECO:0000256" key="7">
    <source>
        <dbReference type="RuleBase" id="RU363032"/>
    </source>
</evidence>
<feature type="transmembrane region" description="Helical" evidence="7">
    <location>
        <begin position="76"/>
        <end position="95"/>
    </location>
</feature>
<reference evidence="10" key="1">
    <citation type="submission" date="2018-11" db="EMBL/GenBank/DDBJ databases">
        <title>Complete genome sequence of Paenibacillus sp. ML311-T8.</title>
        <authorList>
            <person name="Nam Y.-D."/>
            <person name="Kang J."/>
            <person name="Chung W.-H."/>
            <person name="Park Y.S."/>
        </authorList>
    </citation>
    <scope>NUCLEOTIDE SEQUENCE [LARGE SCALE GENOMIC DNA]</scope>
    <source>
        <strain evidence="10">ML311-T8</strain>
    </source>
</reference>
<dbReference type="SUPFAM" id="SSF161098">
    <property type="entry name" value="MetI-like"/>
    <property type="match status" value="1"/>
</dbReference>
<keyword evidence="10" id="KW-1185">Reference proteome</keyword>
<protein>
    <submittedName>
        <fullName evidence="9">Sugar ABC transporter permease</fullName>
    </submittedName>
</protein>
<evidence type="ECO:0000256" key="3">
    <source>
        <dbReference type="ARBA" id="ARBA00022475"/>
    </source>
</evidence>
<dbReference type="RefSeq" id="WP_155699801.1">
    <property type="nucleotide sequence ID" value="NZ_CP034235.1"/>
</dbReference>
<keyword evidence="4 7" id="KW-0812">Transmembrane</keyword>
<keyword evidence="5 7" id="KW-1133">Transmembrane helix</keyword>
<dbReference type="CDD" id="cd06261">
    <property type="entry name" value="TM_PBP2"/>
    <property type="match status" value="1"/>
</dbReference>